<reference evidence="1" key="1">
    <citation type="submission" date="2020-08" db="EMBL/GenBank/DDBJ databases">
        <title>Multicomponent nature underlies the extraordinary mechanical properties of spider dragline silk.</title>
        <authorList>
            <person name="Kono N."/>
            <person name="Nakamura H."/>
            <person name="Mori M."/>
            <person name="Yoshida Y."/>
            <person name="Ohtoshi R."/>
            <person name="Malay A.D."/>
            <person name="Moran D.A.P."/>
            <person name="Tomita M."/>
            <person name="Numata K."/>
            <person name="Arakawa K."/>
        </authorList>
    </citation>
    <scope>NUCLEOTIDE SEQUENCE</scope>
</reference>
<dbReference type="EMBL" id="BMAW01123261">
    <property type="protein sequence ID" value="GFU02514.1"/>
    <property type="molecule type" value="Genomic_DNA"/>
</dbReference>
<evidence type="ECO:0000313" key="1">
    <source>
        <dbReference type="EMBL" id="GFU02514.1"/>
    </source>
</evidence>
<protein>
    <submittedName>
        <fullName evidence="1">Uncharacterized protein</fullName>
    </submittedName>
</protein>
<evidence type="ECO:0000313" key="2">
    <source>
        <dbReference type="Proteomes" id="UP000887013"/>
    </source>
</evidence>
<dbReference type="Proteomes" id="UP000887013">
    <property type="component" value="Unassembled WGS sequence"/>
</dbReference>
<keyword evidence="2" id="KW-1185">Reference proteome</keyword>
<comment type="caution">
    <text evidence="1">The sequence shown here is derived from an EMBL/GenBank/DDBJ whole genome shotgun (WGS) entry which is preliminary data.</text>
</comment>
<gene>
    <name evidence="1" type="ORF">NPIL_702101</name>
</gene>
<organism evidence="1 2">
    <name type="scientific">Nephila pilipes</name>
    <name type="common">Giant wood spider</name>
    <name type="synonym">Nephila maculata</name>
    <dbReference type="NCBI Taxonomy" id="299642"/>
    <lineage>
        <taxon>Eukaryota</taxon>
        <taxon>Metazoa</taxon>
        <taxon>Ecdysozoa</taxon>
        <taxon>Arthropoda</taxon>
        <taxon>Chelicerata</taxon>
        <taxon>Arachnida</taxon>
        <taxon>Araneae</taxon>
        <taxon>Araneomorphae</taxon>
        <taxon>Entelegynae</taxon>
        <taxon>Araneoidea</taxon>
        <taxon>Nephilidae</taxon>
        <taxon>Nephila</taxon>
    </lineage>
</organism>
<proteinExistence type="predicted"/>
<accession>A0A8X6Q4X1</accession>
<sequence>MISFVYYGRGVCNLAVTTPSRSERRRETTFDFPPLFFFLLLSDKRDFALKSLFTGAPELRMDFNKAALFFLFSQPILIADVPRWEERDAVSRLGNIENGMLLKRWT</sequence>
<name>A0A8X6Q4X1_NEPPI</name>
<dbReference type="AlphaFoldDB" id="A0A8X6Q4X1"/>